<dbReference type="InterPro" id="IPR050557">
    <property type="entry name" value="RTX_toxin/Mannuronan_C5-epim"/>
</dbReference>
<comment type="subcellular location">
    <subcellularLocation>
        <location evidence="1">Membrane</location>
    </subcellularLocation>
    <subcellularLocation>
        <location evidence="2">Secreted</location>
    </subcellularLocation>
</comment>
<keyword evidence="5" id="KW-0677">Repeat</keyword>
<keyword evidence="4" id="KW-0800">Toxin</keyword>
<dbReference type="InterPro" id="IPR003995">
    <property type="entry name" value="RTX_toxin_determinant-A"/>
</dbReference>
<dbReference type="EMBL" id="JAESVP010000003">
    <property type="protein sequence ID" value="MBL4927665.1"/>
    <property type="molecule type" value="Genomic_DNA"/>
</dbReference>
<dbReference type="GO" id="GO:0005509">
    <property type="term" value="F:calcium ion binding"/>
    <property type="evidence" value="ECO:0007669"/>
    <property type="project" value="InterPro"/>
</dbReference>
<feature type="region of interest" description="Disordered" evidence="8">
    <location>
        <begin position="822"/>
        <end position="922"/>
    </location>
</feature>
<reference evidence="11" key="1">
    <citation type="submission" date="2021-01" db="EMBL/GenBank/DDBJ databases">
        <title>Genome seq and assembly of Tabrizicola sp. KVB23.</title>
        <authorList>
            <person name="Chhetri G."/>
        </authorList>
    </citation>
    <scope>NUCLEOTIDE SEQUENCE</scope>
    <source>
        <strain evidence="11">KVB23</strain>
    </source>
</reference>
<dbReference type="InterPro" id="IPR001343">
    <property type="entry name" value="Hemolysn_Ca-bd"/>
</dbReference>
<feature type="region of interest" description="Disordered" evidence="8">
    <location>
        <begin position="345"/>
        <end position="372"/>
    </location>
</feature>
<dbReference type="PANTHER" id="PTHR38340:SF1">
    <property type="entry name" value="S-LAYER PROTEIN"/>
    <property type="match status" value="1"/>
</dbReference>
<evidence type="ECO:0000256" key="3">
    <source>
        <dbReference type="ARBA" id="ARBA00022525"/>
    </source>
</evidence>
<dbReference type="GO" id="GO:0090729">
    <property type="term" value="F:toxin activity"/>
    <property type="evidence" value="ECO:0007669"/>
    <property type="project" value="UniProtKB-KW"/>
</dbReference>
<dbReference type="PROSITE" id="PS00330">
    <property type="entry name" value="HEMOLYSIN_CALCIUM"/>
    <property type="match status" value="17"/>
</dbReference>
<evidence type="ECO:0000256" key="5">
    <source>
        <dbReference type="ARBA" id="ARBA00022737"/>
    </source>
</evidence>
<evidence type="ECO:0000256" key="4">
    <source>
        <dbReference type="ARBA" id="ARBA00022656"/>
    </source>
</evidence>
<name>A0A8J7SSE7_9RHOB</name>
<keyword evidence="12" id="KW-1185">Reference proteome</keyword>
<keyword evidence="6" id="KW-0843">Virulence</keyword>
<evidence type="ECO:0000313" key="12">
    <source>
        <dbReference type="Proteomes" id="UP000619033"/>
    </source>
</evidence>
<dbReference type="Proteomes" id="UP000619033">
    <property type="component" value="Unassembled WGS sequence"/>
</dbReference>
<dbReference type="SUPFAM" id="SSF51294">
    <property type="entry name" value="Hedgehog/intein (Hint) domain"/>
    <property type="match status" value="1"/>
</dbReference>
<evidence type="ECO:0000256" key="2">
    <source>
        <dbReference type="ARBA" id="ARBA00004613"/>
    </source>
</evidence>
<accession>A0A8J7SSE7</accession>
<sequence length="1352" mass="134542">MATMNSGLGGTAGYGEQSFKTSTVTGSLDDGYVNVNISSVFGSTGANINGTGYSSIYISTNGLITFQSGVTAYTPAALTTLNQPALAPFWTDADISKGGDIYWDLDPASGKVTITWLNVAPYQGTGTNSFQVVLTATGGGDFSVDYIYDHINYTNGYAGNATAGFSNGVTQTLLEGSGNATFLATYAANDFDTNDPLGVYGMNYEAGAAFTGDGIVDGTAGNDLIDTSYVGDVGGDRVDANDATGYSGTTGNGDYIRAGAGDDTVSSGLGNDIVFGGAGNDSISAGYGSDTVDGGTENDTIDGGSGNDSLEGGAGDDVIYGGAAGAGTTYTASYTKVTTATQTVTGTSGRPNFAVRSVSNDNDLTTGTNTGVTGFRIGNGDSTETHTHTASSQVSGGQILFNGVDTTEFMTIQIDGVTINLNTAIANGTVTFSGASTYGVNASGQIYRSTGTTANPTAVGSLVINVPYTSVAVLATGTNTNGATSGFYYEYYVNTQPLNIAAEAGGNDTLSGGLGNDLLYGGDGNDSLSGGDGNDQLFGGLGNDSLLGDAGNDTLSGDDGDDTLSGGDGNDSLLGGLGNDTLSGDAGNDTLSGGDGNDSLSGGTGNDSLSGDVGNDTLSGDDGDDTLSGGDGNDQLFGGLGNDSLLGDAGNDTLSGGDGNDRLFGGTGNDSLLGDAGNDTLSGGDGDDTLSGGTGNDSLSGDLGNDSLSGDDGDDTLSGGDGNDQLFGGIGNDSLLGDAGNDTLSGGTGNDSLNGDLGNDSLLGDDGDDTLSGGDGNDQLFGGIGNDSLLGDAGNDTLSGGDGNDRLFGGAGSDSLLGEAGNDVLFGGDGDDTLSGGTGNDSLNGDLGNDSLSGDDGDDTLSGGDGNDQLFGGLGNDSLLGDAGNDTLSGGDGNDQLFGGTGNDSLLGDAGNDTLSGGDGDDSLLGGDGADLLYGGLGSDSLSGGNGDDTLVGGAGADTLSGGQGQDYADYSASSAGVTVNLDTGTGSGGDAAGDVLMGVDGLVGSAFDDVLTGYDGQGTVGDLFTNIFYGGAGNDLLDGKGGDDQLFGGADNDTLIGGTGNDLLDGGTGNDVFYGGNGADTIYGGQGNDQIYGGSIGDVVDGGENTGDHDVLDLSNWGWRLTNVIYDQNNPENGIVQFLDQNGAVLGSMQFSNIEKVIPCFTPGTRIVTDHGEVAVQDLRAGDLILTRDNGFQPLVWAGSRVLTVANLVARPQLCPIRIATGALGHGLPVRDMMVSPQHRMLIEGPRAEMLFGEAEVLVAATHLTRLAGVEPVFPQGVTYVHILFDGHEIVCADGAWSESFQPAQRMLDGMEAEQASEILALFPDLPVAEVAFPAARLSLRAHEARVLLVA</sequence>
<feature type="domain" description="NIDO" evidence="9">
    <location>
        <begin position="55"/>
        <end position="104"/>
    </location>
</feature>
<dbReference type="InterPro" id="IPR028992">
    <property type="entry name" value="Hedgehog/Intein_dom"/>
</dbReference>
<protein>
    <submittedName>
        <fullName evidence="11">Hint domain-containing protein</fullName>
    </submittedName>
</protein>
<feature type="domain" description="Hedgehog/Intein (Hint)" evidence="10">
    <location>
        <begin position="1160"/>
        <end position="1305"/>
    </location>
</feature>
<evidence type="ECO:0000259" key="9">
    <source>
        <dbReference type="Pfam" id="PF06119"/>
    </source>
</evidence>
<evidence type="ECO:0000313" key="11">
    <source>
        <dbReference type="EMBL" id="MBL4927665.1"/>
    </source>
</evidence>
<evidence type="ECO:0000259" key="10">
    <source>
        <dbReference type="Pfam" id="PF13403"/>
    </source>
</evidence>
<feature type="region of interest" description="Disordered" evidence="8">
    <location>
        <begin position="286"/>
        <end position="312"/>
    </location>
</feature>
<gene>
    <name evidence="11" type="ORF">JI744_06070</name>
</gene>
<dbReference type="PANTHER" id="PTHR38340">
    <property type="entry name" value="S-LAYER PROTEIN"/>
    <property type="match status" value="1"/>
</dbReference>
<proteinExistence type="predicted"/>
<feature type="compositionally biased region" description="Low complexity" evidence="8">
    <location>
        <begin position="840"/>
        <end position="852"/>
    </location>
</feature>
<dbReference type="Gene3D" id="2.170.16.10">
    <property type="entry name" value="Hedgehog/Intein (Hint) domain"/>
    <property type="match status" value="1"/>
</dbReference>
<feature type="compositionally biased region" description="Low complexity" evidence="8">
    <location>
        <begin position="570"/>
        <end position="618"/>
    </location>
</feature>
<dbReference type="GO" id="GO:0016020">
    <property type="term" value="C:membrane"/>
    <property type="evidence" value="ECO:0007669"/>
    <property type="project" value="UniProtKB-SubCell"/>
</dbReference>
<dbReference type="SUPFAM" id="SSF51120">
    <property type="entry name" value="beta-Roll"/>
    <property type="match status" value="6"/>
</dbReference>
<feature type="compositionally biased region" description="Low complexity" evidence="8">
    <location>
        <begin position="696"/>
        <end position="708"/>
    </location>
</feature>
<dbReference type="Gene3D" id="2.150.10.10">
    <property type="entry name" value="Serralysin-like metalloprotease, C-terminal"/>
    <property type="match status" value="11"/>
</dbReference>
<evidence type="ECO:0000256" key="6">
    <source>
        <dbReference type="ARBA" id="ARBA00023026"/>
    </source>
</evidence>
<dbReference type="PRINTS" id="PR00313">
    <property type="entry name" value="CABNDNGRPT"/>
</dbReference>
<evidence type="ECO:0000256" key="1">
    <source>
        <dbReference type="ARBA" id="ARBA00004370"/>
    </source>
</evidence>
<comment type="caution">
    <text evidence="11">The sequence shown here is derived from an EMBL/GenBank/DDBJ whole genome shotgun (WGS) entry which is preliminary data.</text>
</comment>
<dbReference type="PRINTS" id="PR01488">
    <property type="entry name" value="RTXTOXINA"/>
</dbReference>
<feature type="region of interest" description="Disordered" evidence="8">
    <location>
        <begin position="549"/>
        <end position="783"/>
    </location>
</feature>
<dbReference type="Pfam" id="PF06119">
    <property type="entry name" value="NIDO"/>
    <property type="match status" value="2"/>
</dbReference>
<feature type="domain" description="NIDO" evidence="9">
    <location>
        <begin position="112"/>
        <end position="172"/>
    </location>
</feature>
<keyword evidence="7" id="KW-0472">Membrane</keyword>
<dbReference type="Pfam" id="PF13403">
    <property type="entry name" value="Hint_2"/>
    <property type="match status" value="1"/>
</dbReference>
<dbReference type="Pfam" id="PF00353">
    <property type="entry name" value="HemolysinCabind"/>
    <property type="match status" value="15"/>
</dbReference>
<feature type="compositionally biased region" description="Low complexity" evidence="8">
    <location>
        <begin position="750"/>
        <end position="762"/>
    </location>
</feature>
<dbReference type="RefSeq" id="WP_202658818.1">
    <property type="nucleotide sequence ID" value="NZ_JAESVP010000003.1"/>
</dbReference>
<dbReference type="InterPro" id="IPR036844">
    <property type="entry name" value="Hint_dom_sf"/>
</dbReference>
<organism evidence="11 12">
    <name type="scientific">Fuscibacter oryzae</name>
    <dbReference type="NCBI Taxonomy" id="2803939"/>
    <lineage>
        <taxon>Bacteria</taxon>
        <taxon>Pseudomonadati</taxon>
        <taxon>Pseudomonadota</taxon>
        <taxon>Alphaproteobacteria</taxon>
        <taxon>Rhodobacterales</taxon>
        <taxon>Paracoccaceae</taxon>
        <taxon>Fuscibacter</taxon>
    </lineage>
</organism>
<evidence type="ECO:0000256" key="8">
    <source>
        <dbReference type="SAM" id="MobiDB-lite"/>
    </source>
</evidence>
<evidence type="ECO:0000256" key="7">
    <source>
        <dbReference type="ARBA" id="ARBA00023136"/>
    </source>
</evidence>
<dbReference type="GO" id="GO:0005576">
    <property type="term" value="C:extracellular region"/>
    <property type="evidence" value="ECO:0007669"/>
    <property type="project" value="UniProtKB-SubCell"/>
</dbReference>
<dbReference type="InterPro" id="IPR018511">
    <property type="entry name" value="Hemolysin-typ_Ca-bd_CS"/>
</dbReference>
<dbReference type="InterPro" id="IPR003886">
    <property type="entry name" value="NIDO_dom"/>
</dbReference>
<dbReference type="InterPro" id="IPR011049">
    <property type="entry name" value="Serralysin-like_metalloprot_C"/>
</dbReference>
<dbReference type="GO" id="GO:0007160">
    <property type="term" value="P:cell-matrix adhesion"/>
    <property type="evidence" value="ECO:0007669"/>
    <property type="project" value="InterPro"/>
</dbReference>
<keyword evidence="3" id="KW-0964">Secreted</keyword>